<protein>
    <submittedName>
        <fullName evidence="4">Secreted protein</fullName>
    </submittedName>
</protein>
<feature type="domain" description="DUF7585" evidence="2">
    <location>
        <begin position="28"/>
        <end position="217"/>
    </location>
</feature>
<sequence length="238" mass="27509">MFLKLYWLGAVLALMPLVIQPYEIPQEELFPYVPKDINGTTFPIDLEATTNSDMVLVKCPDDKYDHKPPNGSFKINIDIFKQNGAVQNDDHLFAWVPLLRQSTNSPPNNITCGDVFVQTSGVSFIKMQWTYNVIWKNETVDGNFMKRERATKDISPKHENCDLSAENYTIFASKKEGGFLLIKEYENIKNLYVNQMFYYFDKLENNERIKEPCGIIKIYGYNPKIKLKTHESTSEAPK</sequence>
<dbReference type="InterPro" id="IPR056007">
    <property type="entry name" value="DUF7585"/>
</dbReference>
<evidence type="ECO:0000259" key="2">
    <source>
        <dbReference type="Pfam" id="PF24490"/>
    </source>
</evidence>
<organism evidence="3 4">
    <name type="scientific">Strongyloides papillosus</name>
    <name type="common">Intestinal threadworm</name>
    <dbReference type="NCBI Taxonomy" id="174720"/>
    <lineage>
        <taxon>Eukaryota</taxon>
        <taxon>Metazoa</taxon>
        <taxon>Ecdysozoa</taxon>
        <taxon>Nematoda</taxon>
        <taxon>Chromadorea</taxon>
        <taxon>Rhabditida</taxon>
        <taxon>Tylenchina</taxon>
        <taxon>Panagrolaimomorpha</taxon>
        <taxon>Strongyloidoidea</taxon>
        <taxon>Strongyloididae</taxon>
        <taxon>Strongyloides</taxon>
    </lineage>
</organism>
<dbReference type="WBParaSite" id="SPAL_0001390900.1">
    <property type="protein sequence ID" value="SPAL_0001390900.1"/>
    <property type="gene ID" value="SPAL_0001390900"/>
</dbReference>
<accession>A0A0N5C7J6</accession>
<dbReference type="AlphaFoldDB" id="A0A0N5C7J6"/>
<feature type="signal peptide" evidence="1">
    <location>
        <begin position="1"/>
        <end position="21"/>
    </location>
</feature>
<reference evidence="4" key="1">
    <citation type="submission" date="2017-02" db="UniProtKB">
        <authorList>
            <consortium name="WormBaseParasite"/>
        </authorList>
    </citation>
    <scope>IDENTIFICATION</scope>
</reference>
<proteinExistence type="predicted"/>
<keyword evidence="3" id="KW-1185">Reference proteome</keyword>
<evidence type="ECO:0000313" key="4">
    <source>
        <dbReference type="WBParaSite" id="SPAL_0001390900.1"/>
    </source>
</evidence>
<name>A0A0N5C7J6_STREA</name>
<dbReference type="Pfam" id="PF24490">
    <property type="entry name" value="DUF7585"/>
    <property type="match status" value="1"/>
</dbReference>
<keyword evidence="1" id="KW-0732">Signal</keyword>
<evidence type="ECO:0000256" key="1">
    <source>
        <dbReference type="SAM" id="SignalP"/>
    </source>
</evidence>
<evidence type="ECO:0000313" key="3">
    <source>
        <dbReference type="Proteomes" id="UP000046392"/>
    </source>
</evidence>
<dbReference type="Proteomes" id="UP000046392">
    <property type="component" value="Unplaced"/>
</dbReference>
<feature type="chain" id="PRO_5005895493" evidence="1">
    <location>
        <begin position="22"/>
        <end position="238"/>
    </location>
</feature>
<dbReference type="STRING" id="174720.A0A0N5C7J6"/>